<proteinExistence type="predicted"/>
<keyword evidence="3" id="KW-1185">Reference proteome</keyword>
<feature type="transmembrane region" description="Helical" evidence="1">
    <location>
        <begin position="31"/>
        <end position="48"/>
    </location>
</feature>
<accession>A0A0R1ZFV6</accession>
<dbReference type="Pfam" id="PF10112">
    <property type="entry name" value="Halogen_Hydrol"/>
    <property type="match status" value="1"/>
</dbReference>
<gene>
    <name evidence="2" type="ORF">FC64_GL000046</name>
</gene>
<dbReference type="AlphaFoldDB" id="A0A0R1ZFV6"/>
<feature type="transmembrane region" description="Helical" evidence="1">
    <location>
        <begin position="80"/>
        <end position="101"/>
    </location>
</feature>
<feature type="transmembrane region" description="Helical" evidence="1">
    <location>
        <begin position="55"/>
        <end position="74"/>
    </location>
</feature>
<evidence type="ECO:0000313" key="2">
    <source>
        <dbReference type="EMBL" id="KRM53125.1"/>
    </source>
</evidence>
<comment type="caution">
    <text evidence="2">The sequence shown here is derived from an EMBL/GenBank/DDBJ whole genome shotgun (WGS) entry which is preliminary data.</text>
</comment>
<dbReference type="STRING" id="1423820.FC64_GL000046"/>
<organism evidence="2 3">
    <name type="scientific">Ligilactobacillus araffinosus DSM 20653</name>
    <dbReference type="NCBI Taxonomy" id="1423820"/>
    <lineage>
        <taxon>Bacteria</taxon>
        <taxon>Bacillati</taxon>
        <taxon>Bacillota</taxon>
        <taxon>Bacilli</taxon>
        <taxon>Lactobacillales</taxon>
        <taxon>Lactobacillaceae</taxon>
        <taxon>Ligilactobacillus</taxon>
    </lineage>
</organism>
<sequence length="263" mass="30554">MRRMIDNFRPVQIGTALILLILSFVLNTDGVIFPVYMVAVIGSLLFFSPFESYMIVGPILTIISTMMVFGSRIIKEGDGFLILTFMLTIFILIIGGTICFARRLVMIRKLRKYPGIVNSLSDDKLHFNEEKLRESKLSAEELSFFKNEMRKYYKSYQYLQSVKDLMEHKVDSYDKDLTMIHAIFNELIDSPRMLLKMNEFLYSHLKDYVDKVKAIVDLDDNVVESNEDKQLIENAKNQLATISHQFRDDFIQVTEDERNALKG</sequence>
<dbReference type="PATRIC" id="fig|1423820.4.peg.47"/>
<reference evidence="2 3" key="1">
    <citation type="journal article" date="2015" name="Genome Announc.">
        <title>Expanding the biotechnology potential of lactobacilli through comparative genomics of 213 strains and associated genera.</title>
        <authorList>
            <person name="Sun Z."/>
            <person name="Harris H.M."/>
            <person name="McCann A."/>
            <person name="Guo C."/>
            <person name="Argimon S."/>
            <person name="Zhang W."/>
            <person name="Yang X."/>
            <person name="Jeffery I.B."/>
            <person name="Cooney J.C."/>
            <person name="Kagawa T.F."/>
            <person name="Liu W."/>
            <person name="Song Y."/>
            <person name="Salvetti E."/>
            <person name="Wrobel A."/>
            <person name="Rasinkangas P."/>
            <person name="Parkhill J."/>
            <person name="Rea M.C."/>
            <person name="O'Sullivan O."/>
            <person name="Ritari J."/>
            <person name="Douillard F.P."/>
            <person name="Paul Ross R."/>
            <person name="Yang R."/>
            <person name="Briner A.E."/>
            <person name="Felis G.E."/>
            <person name="de Vos W.M."/>
            <person name="Barrangou R."/>
            <person name="Klaenhammer T.R."/>
            <person name="Caufield P.W."/>
            <person name="Cui Y."/>
            <person name="Zhang H."/>
            <person name="O'Toole P.W."/>
        </authorList>
    </citation>
    <scope>NUCLEOTIDE SEQUENCE [LARGE SCALE GENOMIC DNA]</scope>
    <source>
        <strain evidence="2 3">DSM 20653</strain>
    </source>
</reference>
<keyword evidence="1" id="KW-0812">Transmembrane</keyword>
<evidence type="ECO:0000256" key="1">
    <source>
        <dbReference type="SAM" id="Phobius"/>
    </source>
</evidence>
<dbReference type="RefSeq" id="WP_057906224.1">
    <property type="nucleotide sequence ID" value="NZ_AYYZ01000008.1"/>
</dbReference>
<dbReference type="InterPro" id="IPR018770">
    <property type="entry name" value="ChloroindolylP_hydrolase"/>
</dbReference>
<feature type="transmembrane region" description="Helical" evidence="1">
    <location>
        <begin position="7"/>
        <end position="25"/>
    </location>
</feature>
<keyword evidence="1" id="KW-1133">Transmembrane helix</keyword>
<name>A0A0R1ZFV6_9LACO</name>
<evidence type="ECO:0008006" key="4">
    <source>
        <dbReference type="Google" id="ProtNLM"/>
    </source>
</evidence>
<dbReference type="Proteomes" id="UP000051291">
    <property type="component" value="Unassembled WGS sequence"/>
</dbReference>
<keyword evidence="1" id="KW-0472">Membrane</keyword>
<protein>
    <recommendedName>
        <fullName evidence="4">5-bromo-4-chloroindolyl phosphate hydrolysis protein</fullName>
    </recommendedName>
</protein>
<evidence type="ECO:0000313" key="3">
    <source>
        <dbReference type="Proteomes" id="UP000051291"/>
    </source>
</evidence>
<dbReference type="EMBL" id="AYYZ01000008">
    <property type="protein sequence ID" value="KRM53125.1"/>
    <property type="molecule type" value="Genomic_DNA"/>
</dbReference>